<sequence>MATQKIALILTCEGKPKRKVLFPKDAGFEAFKTLIARQFVPESVDEISYMYEGETFGIDTDGTLEGYLLENTLPHLMITLSPSHGETATAGPPPRAAVTNALKAISNDDHSVSVAPDSTTAPPQQPASPSAAAAHTNSDPNPPATTTKPPVAATGTKSTADQVSNPALDPLPALPMCTVHLEASGHPPKTVEIPPEQARSMRLEDFMGLLTAQYEGHAVNGAPAVVASTGGISGLVDSPEALHALLTTSLFRPGLLRIPLVPLRAKAEQKKPKKKQKGKEPKAGDAPVAAVPAFVPSLRPLCFYVFPVLLQSSTSLLRVIP</sequence>
<proteinExistence type="predicted"/>
<evidence type="ECO:0000313" key="2">
    <source>
        <dbReference type="EMBL" id="KAJ4457996.1"/>
    </source>
</evidence>
<evidence type="ECO:0000256" key="1">
    <source>
        <dbReference type="SAM" id="MobiDB-lite"/>
    </source>
</evidence>
<protein>
    <recommendedName>
        <fullName evidence="4">PB1 domain-containing protein</fullName>
    </recommendedName>
</protein>
<dbReference type="EMBL" id="JAPMOS010000036">
    <property type="protein sequence ID" value="KAJ4457996.1"/>
    <property type="molecule type" value="Genomic_DNA"/>
</dbReference>
<name>A0ABQ8UJ85_9EUKA</name>
<comment type="caution">
    <text evidence="2">The sequence shown here is derived from an EMBL/GenBank/DDBJ whole genome shotgun (WGS) entry which is preliminary data.</text>
</comment>
<reference evidence="2" key="1">
    <citation type="journal article" date="2022" name="bioRxiv">
        <title>Genomics of Preaxostyla Flagellates Illuminates Evolutionary Transitions and the Path Towards Mitochondrial Loss.</title>
        <authorList>
            <person name="Novak L.V.F."/>
            <person name="Treitli S.C."/>
            <person name="Pyrih J."/>
            <person name="Halakuc P."/>
            <person name="Pipaliya S.V."/>
            <person name="Vacek V."/>
            <person name="Brzon O."/>
            <person name="Soukal P."/>
            <person name="Eme L."/>
            <person name="Dacks J.B."/>
            <person name="Karnkowska A."/>
            <person name="Elias M."/>
            <person name="Hampl V."/>
        </authorList>
    </citation>
    <scope>NUCLEOTIDE SEQUENCE</scope>
    <source>
        <strain evidence="2">RCP-MX</strain>
    </source>
</reference>
<keyword evidence="3" id="KW-1185">Reference proteome</keyword>
<dbReference type="Proteomes" id="UP001141327">
    <property type="component" value="Unassembled WGS sequence"/>
</dbReference>
<accession>A0ABQ8UJ85</accession>
<evidence type="ECO:0000313" key="3">
    <source>
        <dbReference type="Proteomes" id="UP001141327"/>
    </source>
</evidence>
<feature type="region of interest" description="Disordered" evidence="1">
    <location>
        <begin position="110"/>
        <end position="171"/>
    </location>
</feature>
<organism evidence="2 3">
    <name type="scientific">Paratrimastix pyriformis</name>
    <dbReference type="NCBI Taxonomy" id="342808"/>
    <lineage>
        <taxon>Eukaryota</taxon>
        <taxon>Metamonada</taxon>
        <taxon>Preaxostyla</taxon>
        <taxon>Paratrimastigidae</taxon>
        <taxon>Paratrimastix</taxon>
    </lineage>
</organism>
<evidence type="ECO:0008006" key="4">
    <source>
        <dbReference type="Google" id="ProtNLM"/>
    </source>
</evidence>
<gene>
    <name evidence="2" type="ORF">PAPYR_6394</name>
</gene>
<feature type="compositionally biased region" description="Low complexity" evidence="1">
    <location>
        <begin position="144"/>
        <end position="156"/>
    </location>
</feature>